<feature type="binding site" evidence="11">
    <location>
        <position position="8"/>
    </location>
    <ligand>
        <name>Mg(2+)</name>
        <dbReference type="ChEBI" id="CHEBI:18420"/>
    </ligand>
</feature>
<dbReference type="EMBL" id="DRTB01000215">
    <property type="protein sequence ID" value="HHE04984.1"/>
    <property type="molecule type" value="Genomic_DNA"/>
</dbReference>
<dbReference type="GO" id="GO:0006633">
    <property type="term" value="P:fatty acid biosynthetic process"/>
    <property type="evidence" value="ECO:0007669"/>
    <property type="project" value="UniProtKB-UniRule"/>
</dbReference>
<dbReference type="SUPFAM" id="SSF56214">
    <property type="entry name" value="4'-phosphopantetheinyl transferase"/>
    <property type="match status" value="1"/>
</dbReference>
<keyword evidence="3 11" id="KW-0963">Cytoplasm</keyword>
<gene>
    <name evidence="11 13" type="primary">acpS</name>
    <name evidence="13" type="ORF">ENL19_02855</name>
</gene>
<evidence type="ECO:0000256" key="2">
    <source>
        <dbReference type="ARBA" id="ARBA00010990"/>
    </source>
</evidence>
<keyword evidence="4 11" id="KW-0444">Lipid biosynthesis</keyword>
<evidence type="ECO:0000256" key="5">
    <source>
        <dbReference type="ARBA" id="ARBA00022679"/>
    </source>
</evidence>
<dbReference type="InterPro" id="IPR004568">
    <property type="entry name" value="Ppantetheine-prot_Trfase_dom"/>
</dbReference>
<name>A0A7C5DF79_UNCW3</name>
<comment type="catalytic activity">
    <reaction evidence="11">
        <text>apo-[ACP] + CoA = holo-[ACP] + adenosine 3',5'-bisphosphate + H(+)</text>
        <dbReference type="Rhea" id="RHEA:12068"/>
        <dbReference type="Rhea" id="RHEA-COMP:9685"/>
        <dbReference type="Rhea" id="RHEA-COMP:9690"/>
        <dbReference type="ChEBI" id="CHEBI:15378"/>
        <dbReference type="ChEBI" id="CHEBI:29999"/>
        <dbReference type="ChEBI" id="CHEBI:57287"/>
        <dbReference type="ChEBI" id="CHEBI:58343"/>
        <dbReference type="ChEBI" id="CHEBI:64479"/>
        <dbReference type="EC" id="2.7.8.7"/>
    </reaction>
</comment>
<proteinExistence type="inferred from homology"/>
<feature type="domain" description="4'-phosphopantetheinyl transferase" evidence="12">
    <location>
        <begin position="5"/>
        <end position="103"/>
    </location>
</feature>
<dbReference type="GO" id="GO:0005829">
    <property type="term" value="C:cytosol"/>
    <property type="evidence" value="ECO:0007669"/>
    <property type="project" value="TreeGrafter"/>
</dbReference>
<dbReference type="HAMAP" id="MF_00101">
    <property type="entry name" value="AcpS"/>
    <property type="match status" value="1"/>
</dbReference>
<dbReference type="Gene3D" id="3.90.470.20">
    <property type="entry name" value="4'-phosphopantetheinyl transferase domain"/>
    <property type="match status" value="1"/>
</dbReference>
<sequence length="125" mass="14481">MIVGFGIDIMSTERIKKAIDRFGDRFIKRIYTSREIELVSRRKNQYEVYAAYWAVKEATMKALGTGNRMGVYFKDIEILHEKSGKPYLRLYNWSKKHADKLGVKNVAVSMSHLEDIVVGSVIFED</sequence>
<dbReference type="NCBIfam" id="TIGR00556">
    <property type="entry name" value="pantethn_trn"/>
    <property type="match status" value="1"/>
</dbReference>
<keyword evidence="5 11" id="KW-0808">Transferase</keyword>
<evidence type="ECO:0000256" key="6">
    <source>
        <dbReference type="ARBA" id="ARBA00022723"/>
    </source>
</evidence>
<evidence type="ECO:0000256" key="10">
    <source>
        <dbReference type="ARBA" id="ARBA00023160"/>
    </source>
</evidence>
<comment type="function">
    <text evidence="11">Transfers the 4'-phosphopantetheine moiety from coenzyme A to a Ser of acyl-carrier-protein.</text>
</comment>
<evidence type="ECO:0000256" key="7">
    <source>
        <dbReference type="ARBA" id="ARBA00022832"/>
    </source>
</evidence>
<reference evidence="13" key="1">
    <citation type="journal article" date="2020" name="mSystems">
        <title>Genome- and Community-Level Interaction Insights into Carbon Utilization and Element Cycling Functions of Hydrothermarchaeota in Hydrothermal Sediment.</title>
        <authorList>
            <person name="Zhou Z."/>
            <person name="Liu Y."/>
            <person name="Xu W."/>
            <person name="Pan J."/>
            <person name="Luo Z.H."/>
            <person name="Li M."/>
        </authorList>
    </citation>
    <scope>NUCLEOTIDE SEQUENCE [LARGE SCALE GENOMIC DNA]</scope>
    <source>
        <strain evidence="13">HyVt-74</strain>
    </source>
</reference>
<evidence type="ECO:0000313" key="13">
    <source>
        <dbReference type="EMBL" id="HHE04984.1"/>
    </source>
</evidence>
<dbReference type="EC" id="2.7.8.7" evidence="11"/>
<comment type="cofactor">
    <cofactor evidence="1 11">
        <name>Mg(2+)</name>
        <dbReference type="ChEBI" id="CHEBI:18420"/>
    </cofactor>
</comment>
<dbReference type="Proteomes" id="UP000886110">
    <property type="component" value="Unassembled WGS sequence"/>
</dbReference>
<dbReference type="InterPro" id="IPR050559">
    <property type="entry name" value="P-Pant_transferase_sf"/>
</dbReference>
<dbReference type="GO" id="GO:0008897">
    <property type="term" value="F:holo-[acyl-carrier-protein] synthase activity"/>
    <property type="evidence" value="ECO:0007669"/>
    <property type="project" value="UniProtKB-UniRule"/>
</dbReference>
<dbReference type="GO" id="GO:0000287">
    <property type="term" value="F:magnesium ion binding"/>
    <property type="evidence" value="ECO:0007669"/>
    <property type="project" value="UniProtKB-UniRule"/>
</dbReference>
<dbReference type="PANTHER" id="PTHR12215:SF15">
    <property type="entry name" value="4'-PHOSPHOPANTETHEINYL TRANSFERASE SUPERFAMILY-RELATED"/>
    <property type="match status" value="1"/>
</dbReference>
<comment type="caution">
    <text evidence="13">The sequence shown here is derived from an EMBL/GenBank/DDBJ whole genome shotgun (WGS) entry which is preliminary data.</text>
</comment>
<accession>A0A7C5DF79</accession>
<dbReference type="AlphaFoldDB" id="A0A7C5DF79"/>
<comment type="similarity">
    <text evidence="11">Belongs to the P-Pant transferase superfamily. AcpS family.</text>
</comment>
<dbReference type="InterPro" id="IPR002582">
    <property type="entry name" value="ACPS"/>
</dbReference>
<evidence type="ECO:0000256" key="4">
    <source>
        <dbReference type="ARBA" id="ARBA00022516"/>
    </source>
</evidence>
<dbReference type="Pfam" id="PF01648">
    <property type="entry name" value="ACPS"/>
    <property type="match status" value="1"/>
</dbReference>
<comment type="subcellular location">
    <subcellularLocation>
        <location evidence="11">Cytoplasm</location>
    </subcellularLocation>
</comment>
<keyword evidence="6 11" id="KW-0479">Metal-binding</keyword>
<organism evidence="13">
    <name type="scientific">candidate division WOR-3 bacterium</name>
    <dbReference type="NCBI Taxonomy" id="2052148"/>
    <lineage>
        <taxon>Bacteria</taxon>
        <taxon>Bacteria division WOR-3</taxon>
    </lineage>
</organism>
<feature type="binding site" evidence="11">
    <location>
        <position position="57"/>
    </location>
    <ligand>
        <name>Mg(2+)</name>
        <dbReference type="ChEBI" id="CHEBI:18420"/>
    </ligand>
</feature>
<dbReference type="InterPro" id="IPR037143">
    <property type="entry name" value="4-PPantetheinyl_Trfase_dom_sf"/>
</dbReference>
<dbReference type="PANTHER" id="PTHR12215">
    <property type="entry name" value="PHOSPHOPANTETHEINE TRANSFERASE"/>
    <property type="match status" value="1"/>
</dbReference>
<comment type="similarity">
    <text evidence="2">Belongs to the P-Pant transferase superfamily. Gsp/Sfp/HetI/AcpT family.</text>
</comment>
<evidence type="ECO:0000256" key="11">
    <source>
        <dbReference type="HAMAP-Rule" id="MF_00101"/>
    </source>
</evidence>
<dbReference type="InterPro" id="IPR008278">
    <property type="entry name" value="4-PPantetheinyl_Trfase_dom"/>
</dbReference>
<keyword evidence="9 11" id="KW-0443">Lipid metabolism</keyword>
<evidence type="ECO:0000259" key="12">
    <source>
        <dbReference type="Pfam" id="PF01648"/>
    </source>
</evidence>
<keyword evidence="10 11" id="KW-0275">Fatty acid biosynthesis</keyword>
<keyword evidence="7 11" id="KW-0276">Fatty acid metabolism</keyword>
<dbReference type="NCBIfam" id="TIGR00516">
    <property type="entry name" value="acpS"/>
    <property type="match status" value="1"/>
</dbReference>
<keyword evidence="8 11" id="KW-0460">Magnesium</keyword>
<evidence type="ECO:0000256" key="3">
    <source>
        <dbReference type="ARBA" id="ARBA00022490"/>
    </source>
</evidence>
<evidence type="ECO:0000256" key="9">
    <source>
        <dbReference type="ARBA" id="ARBA00023098"/>
    </source>
</evidence>
<evidence type="ECO:0000256" key="1">
    <source>
        <dbReference type="ARBA" id="ARBA00001946"/>
    </source>
</evidence>
<dbReference type="GO" id="GO:0019878">
    <property type="term" value="P:lysine biosynthetic process via aminoadipic acid"/>
    <property type="evidence" value="ECO:0007669"/>
    <property type="project" value="TreeGrafter"/>
</dbReference>
<evidence type="ECO:0000256" key="8">
    <source>
        <dbReference type="ARBA" id="ARBA00022842"/>
    </source>
</evidence>
<protein>
    <recommendedName>
        <fullName evidence="11">Holo-[acyl-carrier-protein] synthase</fullName>
        <shortName evidence="11">Holo-ACP synthase</shortName>
        <ecNumber evidence="11">2.7.8.7</ecNumber>
    </recommendedName>
    <alternativeName>
        <fullName evidence="11">4'-phosphopantetheinyl transferase AcpS</fullName>
    </alternativeName>
</protein>